<feature type="signal peptide" evidence="1">
    <location>
        <begin position="1"/>
        <end position="23"/>
    </location>
</feature>
<dbReference type="KEGG" id="bbet:F8237_14770"/>
<reference evidence="3" key="1">
    <citation type="submission" date="2019-10" db="EMBL/GenBank/DDBJ databases">
        <title>Complete Genome Sequence of Bradyrhizobium betae type strain PL7HG1T.</title>
        <authorList>
            <person name="Bromfield E.S.P."/>
            <person name="Cloutier S."/>
        </authorList>
    </citation>
    <scope>NUCLEOTIDE SEQUENCE [LARGE SCALE GENOMIC DNA]</scope>
    <source>
        <strain evidence="3">PL7HG1</strain>
    </source>
</reference>
<protein>
    <recommendedName>
        <fullName evidence="4">DUF4864 domain-containing protein</fullName>
    </recommendedName>
</protein>
<evidence type="ECO:0000313" key="3">
    <source>
        <dbReference type="Proteomes" id="UP000325641"/>
    </source>
</evidence>
<dbReference type="OrthoDB" id="7743892at2"/>
<proteinExistence type="predicted"/>
<dbReference type="RefSeq" id="WP_151645665.1">
    <property type="nucleotide sequence ID" value="NZ_CP044543.1"/>
</dbReference>
<feature type="chain" id="PRO_5024978876" description="DUF4864 domain-containing protein" evidence="1">
    <location>
        <begin position="24"/>
        <end position="170"/>
    </location>
</feature>
<dbReference type="AlphaFoldDB" id="A0A5P6P803"/>
<keyword evidence="1" id="KW-0732">Signal</keyword>
<accession>A0A5P6P803</accession>
<dbReference type="Proteomes" id="UP000325641">
    <property type="component" value="Chromosome"/>
</dbReference>
<evidence type="ECO:0000313" key="2">
    <source>
        <dbReference type="EMBL" id="QFI73553.1"/>
    </source>
</evidence>
<name>A0A5P6P803_9BRAD</name>
<gene>
    <name evidence="2" type="ORF">F8237_14770</name>
</gene>
<evidence type="ECO:0000256" key="1">
    <source>
        <dbReference type="SAM" id="SignalP"/>
    </source>
</evidence>
<sequence length="170" mass="18465">MMRRPISLSIAVIAALMGFAARAQSPALPTPKVEEVMVKVALLTLNDANLTGNYNVLYAKMARSFRERYSSDTLKQAFRTFAGHHIDAIAGMPIVATEDPAINDNSVLLLRGHFDTTPSRLSYELDYAVSEGEWKLITIDVKVRSIQTEASATDLIARAAADLAGGNAKK</sequence>
<evidence type="ECO:0008006" key="4">
    <source>
        <dbReference type="Google" id="ProtNLM"/>
    </source>
</evidence>
<organism evidence="2 3">
    <name type="scientific">Bradyrhizobium betae</name>
    <dbReference type="NCBI Taxonomy" id="244734"/>
    <lineage>
        <taxon>Bacteria</taxon>
        <taxon>Pseudomonadati</taxon>
        <taxon>Pseudomonadota</taxon>
        <taxon>Alphaproteobacteria</taxon>
        <taxon>Hyphomicrobiales</taxon>
        <taxon>Nitrobacteraceae</taxon>
        <taxon>Bradyrhizobium</taxon>
    </lineage>
</organism>
<dbReference type="EMBL" id="CP044543">
    <property type="protein sequence ID" value="QFI73553.1"/>
    <property type="molecule type" value="Genomic_DNA"/>
</dbReference>